<gene>
    <name evidence="1" type="ORF">L2E82_17171</name>
</gene>
<protein>
    <submittedName>
        <fullName evidence="1">Uncharacterized protein</fullName>
    </submittedName>
</protein>
<sequence>MPPSLLNRLFIQSRQREPKDGFNRLCDLRSPPIDVLILRFRITANRAKFDNTQHGLNLYTARVCDSRSLPIQTIHGSDFFTINN</sequence>
<comment type="caution">
    <text evidence="1">The sequence shown here is derived from an EMBL/GenBank/DDBJ whole genome shotgun (WGS) entry which is preliminary data.</text>
</comment>
<reference evidence="2" key="1">
    <citation type="journal article" date="2022" name="Mol. Ecol. Resour.">
        <title>The genomes of chicory, endive, great burdock and yacon provide insights into Asteraceae palaeo-polyploidization history and plant inulin production.</title>
        <authorList>
            <person name="Fan W."/>
            <person name="Wang S."/>
            <person name="Wang H."/>
            <person name="Wang A."/>
            <person name="Jiang F."/>
            <person name="Liu H."/>
            <person name="Zhao H."/>
            <person name="Xu D."/>
            <person name="Zhang Y."/>
        </authorList>
    </citation>
    <scope>NUCLEOTIDE SEQUENCE [LARGE SCALE GENOMIC DNA]</scope>
    <source>
        <strain evidence="2">cv. Punajuju</strain>
    </source>
</reference>
<proteinExistence type="predicted"/>
<name>A0ACB9F857_CICIN</name>
<dbReference type="EMBL" id="CM042011">
    <property type="protein sequence ID" value="KAI3767086.1"/>
    <property type="molecule type" value="Genomic_DNA"/>
</dbReference>
<reference evidence="1 2" key="2">
    <citation type="journal article" date="2022" name="Mol. Ecol. Resour.">
        <title>The genomes of chicory, endive, great burdock and yacon provide insights into Asteraceae paleo-polyploidization history and plant inulin production.</title>
        <authorList>
            <person name="Fan W."/>
            <person name="Wang S."/>
            <person name="Wang H."/>
            <person name="Wang A."/>
            <person name="Jiang F."/>
            <person name="Liu H."/>
            <person name="Zhao H."/>
            <person name="Xu D."/>
            <person name="Zhang Y."/>
        </authorList>
    </citation>
    <scope>NUCLEOTIDE SEQUENCE [LARGE SCALE GENOMIC DNA]</scope>
    <source>
        <strain evidence="2">cv. Punajuju</strain>
        <tissue evidence="1">Leaves</tissue>
    </source>
</reference>
<accession>A0ACB9F857</accession>
<evidence type="ECO:0000313" key="2">
    <source>
        <dbReference type="Proteomes" id="UP001055811"/>
    </source>
</evidence>
<dbReference type="Proteomes" id="UP001055811">
    <property type="component" value="Linkage Group LG03"/>
</dbReference>
<evidence type="ECO:0000313" key="1">
    <source>
        <dbReference type="EMBL" id="KAI3767086.1"/>
    </source>
</evidence>
<organism evidence="1 2">
    <name type="scientific">Cichorium intybus</name>
    <name type="common">Chicory</name>
    <dbReference type="NCBI Taxonomy" id="13427"/>
    <lineage>
        <taxon>Eukaryota</taxon>
        <taxon>Viridiplantae</taxon>
        <taxon>Streptophyta</taxon>
        <taxon>Embryophyta</taxon>
        <taxon>Tracheophyta</taxon>
        <taxon>Spermatophyta</taxon>
        <taxon>Magnoliopsida</taxon>
        <taxon>eudicotyledons</taxon>
        <taxon>Gunneridae</taxon>
        <taxon>Pentapetalae</taxon>
        <taxon>asterids</taxon>
        <taxon>campanulids</taxon>
        <taxon>Asterales</taxon>
        <taxon>Asteraceae</taxon>
        <taxon>Cichorioideae</taxon>
        <taxon>Cichorieae</taxon>
        <taxon>Cichoriinae</taxon>
        <taxon>Cichorium</taxon>
    </lineage>
</organism>
<keyword evidence="2" id="KW-1185">Reference proteome</keyword>